<dbReference type="SUPFAM" id="SSF53474">
    <property type="entry name" value="alpha/beta-Hydrolases"/>
    <property type="match status" value="1"/>
</dbReference>
<keyword evidence="3" id="KW-0378">Hydrolase</keyword>
<dbReference type="InterPro" id="IPR029058">
    <property type="entry name" value="AB_hydrolase_fold"/>
</dbReference>
<sequence>MKAINTIALALSITAAAAATPALAAPASVATVKPTVILVHGAFADAGSWNGVAAKLRADGYSVIGAANPLRSVKGDAAVVSDIVKSVKGPVVLVGHSYGGAVISTAANGNPNVKSLVYVAAFAPDQGETALELSGRFPGGTLGQALAEPVAIAGGGKDFYIQQDKFHQQFAADVPKADAQLMAVAQRPIAEAALTEASGAPAWKNLPSYFIYGTGDKNIPAAALGFMAERAKSRKTVEIKGASHVVMTSNPAAVARLIEDAAQAK</sequence>
<dbReference type="PANTHER" id="PTHR37017:SF11">
    <property type="entry name" value="ESTERASE_LIPASE_THIOESTERASE DOMAIN-CONTAINING PROTEIN"/>
    <property type="match status" value="1"/>
</dbReference>
<dbReference type="AlphaFoldDB" id="A0A2D2DE95"/>
<feature type="signal peptide" evidence="1">
    <location>
        <begin position="1"/>
        <end position="24"/>
    </location>
</feature>
<gene>
    <name evidence="3" type="ORF">CR152_01370</name>
</gene>
<keyword evidence="1" id="KW-0732">Signal</keyword>
<evidence type="ECO:0000313" key="4">
    <source>
        <dbReference type="Proteomes" id="UP000229897"/>
    </source>
</evidence>
<organism evidence="3 4">
    <name type="scientific">Massilia violaceinigra</name>
    <dbReference type="NCBI Taxonomy" id="2045208"/>
    <lineage>
        <taxon>Bacteria</taxon>
        <taxon>Pseudomonadati</taxon>
        <taxon>Pseudomonadota</taxon>
        <taxon>Betaproteobacteria</taxon>
        <taxon>Burkholderiales</taxon>
        <taxon>Oxalobacteraceae</taxon>
        <taxon>Telluria group</taxon>
        <taxon>Massilia</taxon>
    </lineage>
</organism>
<reference evidence="3" key="1">
    <citation type="submission" date="2017-10" db="EMBL/GenBank/DDBJ databases">
        <title>Massilia psychrophilum sp. nov., a novel purple-pigmented bacterium isolated from Tianshan glacier, Xinjiang Municipality, China.</title>
        <authorList>
            <person name="Wang H."/>
        </authorList>
    </citation>
    <scope>NUCLEOTIDE SEQUENCE [LARGE SCALE GENOMIC DNA]</scope>
    <source>
        <strain evidence="3">B2</strain>
    </source>
</reference>
<evidence type="ECO:0000313" key="3">
    <source>
        <dbReference type="EMBL" id="ATQ73304.1"/>
    </source>
</evidence>
<dbReference type="InterPro" id="IPR052897">
    <property type="entry name" value="Sec-Metab_Biosynth_Hydrolase"/>
</dbReference>
<proteinExistence type="predicted"/>
<feature type="domain" description="AB hydrolase-1" evidence="2">
    <location>
        <begin position="36"/>
        <end position="256"/>
    </location>
</feature>
<accession>A0A2D2DE95</accession>
<protein>
    <submittedName>
        <fullName evidence="3">Alpha/beta hydrolase</fullName>
    </submittedName>
</protein>
<name>A0A2D2DE95_9BURK</name>
<dbReference type="Proteomes" id="UP000229897">
    <property type="component" value="Chromosome"/>
</dbReference>
<dbReference type="RefSeq" id="WP_099873116.1">
    <property type="nucleotide sequence ID" value="NZ_CP024608.1"/>
</dbReference>
<dbReference type="Pfam" id="PF12697">
    <property type="entry name" value="Abhydrolase_6"/>
    <property type="match status" value="1"/>
</dbReference>
<dbReference type="InterPro" id="IPR000073">
    <property type="entry name" value="AB_hydrolase_1"/>
</dbReference>
<dbReference type="PANTHER" id="PTHR37017">
    <property type="entry name" value="AB HYDROLASE-1 DOMAIN-CONTAINING PROTEIN-RELATED"/>
    <property type="match status" value="1"/>
</dbReference>
<dbReference type="EMBL" id="CP024608">
    <property type="protein sequence ID" value="ATQ73304.1"/>
    <property type="molecule type" value="Genomic_DNA"/>
</dbReference>
<feature type="chain" id="PRO_5013723146" evidence="1">
    <location>
        <begin position="25"/>
        <end position="265"/>
    </location>
</feature>
<keyword evidence="4" id="KW-1185">Reference proteome</keyword>
<evidence type="ECO:0000256" key="1">
    <source>
        <dbReference type="SAM" id="SignalP"/>
    </source>
</evidence>
<dbReference type="KEGG" id="mass:CR152_01370"/>
<evidence type="ECO:0000259" key="2">
    <source>
        <dbReference type="Pfam" id="PF12697"/>
    </source>
</evidence>
<dbReference type="OrthoDB" id="9112061at2"/>
<dbReference type="Gene3D" id="3.40.50.1820">
    <property type="entry name" value="alpha/beta hydrolase"/>
    <property type="match status" value="1"/>
</dbReference>
<dbReference type="GO" id="GO:0016787">
    <property type="term" value="F:hydrolase activity"/>
    <property type="evidence" value="ECO:0007669"/>
    <property type="project" value="UniProtKB-KW"/>
</dbReference>